<dbReference type="GO" id="GO:0016740">
    <property type="term" value="F:transferase activity"/>
    <property type="evidence" value="ECO:0007669"/>
    <property type="project" value="UniProtKB-KW"/>
</dbReference>
<feature type="signal peptide" evidence="8">
    <location>
        <begin position="1"/>
        <end position="37"/>
    </location>
</feature>
<evidence type="ECO:0000256" key="5">
    <source>
        <dbReference type="ARBA" id="ARBA00022984"/>
    </source>
</evidence>
<dbReference type="UniPathway" id="UPA00219"/>
<dbReference type="InterPro" id="IPR005490">
    <property type="entry name" value="LD_TPept_cat_dom"/>
</dbReference>
<evidence type="ECO:0000256" key="8">
    <source>
        <dbReference type="SAM" id="SignalP"/>
    </source>
</evidence>
<keyword evidence="5 7" id="KW-0573">Peptidoglycan synthesis</keyword>
<dbReference type="Gene3D" id="3.10.450.50">
    <property type="match status" value="2"/>
</dbReference>
<evidence type="ECO:0000256" key="3">
    <source>
        <dbReference type="ARBA" id="ARBA00022679"/>
    </source>
</evidence>
<evidence type="ECO:0000256" key="4">
    <source>
        <dbReference type="ARBA" id="ARBA00022960"/>
    </source>
</evidence>
<comment type="similarity">
    <text evidence="2">Belongs to the YkuD family.</text>
</comment>
<dbReference type="CDD" id="cd16913">
    <property type="entry name" value="YkuD_like"/>
    <property type="match status" value="1"/>
</dbReference>
<dbReference type="PANTHER" id="PTHR36699">
    <property type="entry name" value="LD-TRANSPEPTIDASE"/>
    <property type="match status" value="1"/>
</dbReference>
<protein>
    <submittedName>
        <fullName evidence="10">L,D-transpeptidase family protein</fullName>
    </submittedName>
</protein>
<dbReference type="SUPFAM" id="SSF54427">
    <property type="entry name" value="NTF2-like"/>
    <property type="match status" value="2"/>
</dbReference>
<dbReference type="PROSITE" id="PS52029">
    <property type="entry name" value="LD_TPASE"/>
    <property type="match status" value="1"/>
</dbReference>
<dbReference type="GO" id="GO:0008360">
    <property type="term" value="P:regulation of cell shape"/>
    <property type="evidence" value="ECO:0007669"/>
    <property type="project" value="UniProtKB-UniRule"/>
</dbReference>
<dbReference type="RefSeq" id="WP_144359074.1">
    <property type="nucleotide sequence ID" value="NZ_VMNH01000011.1"/>
</dbReference>
<evidence type="ECO:0000313" key="11">
    <source>
        <dbReference type="Proteomes" id="UP000316649"/>
    </source>
</evidence>
<dbReference type="InterPro" id="IPR032710">
    <property type="entry name" value="NTF2-like_dom_sf"/>
</dbReference>
<dbReference type="OrthoDB" id="9809748at2"/>
<dbReference type="InterPro" id="IPR038063">
    <property type="entry name" value="Transpep_catalytic_dom"/>
</dbReference>
<evidence type="ECO:0000256" key="6">
    <source>
        <dbReference type="ARBA" id="ARBA00023316"/>
    </source>
</evidence>
<feature type="chain" id="PRO_5022247247" evidence="8">
    <location>
        <begin position="38"/>
        <end position="434"/>
    </location>
</feature>
<dbReference type="Pfam" id="PF03734">
    <property type="entry name" value="YkuD"/>
    <property type="match status" value="1"/>
</dbReference>
<sequence length="434" mass="49776">MIECTTTTALQNTPCAMPLLSGLLALALSAGSGLAHAVQELPNHIFSRNGGNSTTVLVDKRTRSAYLVDLEQDEPRLTRSFDDLLFGEIDGEKTREGDKRTPEGVYRITHYIPKDKLAPIYGDGAFPIDYPNTLDQIEGRNGSGIWLHGRDESDPKKQVTRGCVAFNNNQIDELRSLLQKDTPVIITRETEFIPATEYQQQREALFALFDGFIDAWETGDIDKLSNYLHPDFHSPGGIDREMWVARKAQLSQLYPKRRIETDDIYAFKEDGEQVVFDFTQFYCADNISTRGKKKLFFKRIGGQLKLITESYAGLSTASYTDQKIDHFINDWLNAWRSKDLTQYLGFYGEQFKDGSGKNLAQWRDYKQAIFHERSDQQIKIADIKIKELRGNRYQIKFRQDYRSADYQDTGIKTLILEGCPGEFQIVAEKWRKLR</sequence>
<evidence type="ECO:0000313" key="10">
    <source>
        <dbReference type="EMBL" id="TVO74238.1"/>
    </source>
</evidence>
<proteinExistence type="inferred from homology"/>
<dbReference type="Pfam" id="PF24125">
    <property type="entry name" value="Cds6_C"/>
    <property type="match status" value="2"/>
</dbReference>
<evidence type="ECO:0000256" key="1">
    <source>
        <dbReference type="ARBA" id="ARBA00004752"/>
    </source>
</evidence>
<dbReference type="GO" id="GO:0071555">
    <property type="term" value="P:cell wall organization"/>
    <property type="evidence" value="ECO:0007669"/>
    <property type="project" value="UniProtKB-UniRule"/>
</dbReference>
<gene>
    <name evidence="10" type="ORF">FHP88_10740</name>
</gene>
<name>A0A558DNI4_9GAMM</name>
<reference evidence="10 11" key="1">
    <citation type="submission" date="2019-07" db="EMBL/GenBank/DDBJ databases">
        <title>The pathways for chlorine oxyanion respiration interact through the shared metabolite chlorate.</title>
        <authorList>
            <person name="Barnum T.P."/>
            <person name="Cheng Y."/>
            <person name="Hill K.A."/>
            <person name="Lucas L.N."/>
            <person name="Carlson H.K."/>
            <person name="Coates J.D."/>
        </authorList>
    </citation>
    <scope>NUCLEOTIDE SEQUENCE [LARGE SCALE GENOMIC DNA]</scope>
    <source>
        <strain evidence="10 11">BK-1</strain>
    </source>
</reference>
<accession>A0A558DNI4</accession>
<dbReference type="Proteomes" id="UP000316649">
    <property type="component" value="Unassembled WGS sequence"/>
</dbReference>
<evidence type="ECO:0000256" key="7">
    <source>
        <dbReference type="PROSITE-ProRule" id="PRU01373"/>
    </source>
</evidence>
<comment type="pathway">
    <text evidence="1 7">Cell wall biogenesis; peptidoglycan biosynthesis.</text>
</comment>
<dbReference type="AlphaFoldDB" id="A0A558DNI4"/>
<organism evidence="10 11">
    <name type="scientific">Sedimenticola selenatireducens</name>
    <dbReference type="NCBI Taxonomy" id="191960"/>
    <lineage>
        <taxon>Bacteria</taxon>
        <taxon>Pseudomonadati</taxon>
        <taxon>Pseudomonadota</taxon>
        <taxon>Gammaproteobacteria</taxon>
        <taxon>Chromatiales</taxon>
        <taxon>Sedimenticolaceae</taxon>
        <taxon>Sedimenticola</taxon>
    </lineage>
</organism>
<dbReference type="PANTHER" id="PTHR36699:SF1">
    <property type="entry name" value="L,D-TRANSPEPTIDASE YAFK-RELATED"/>
    <property type="match status" value="1"/>
</dbReference>
<evidence type="ECO:0000256" key="2">
    <source>
        <dbReference type="ARBA" id="ARBA00005992"/>
    </source>
</evidence>
<dbReference type="SUPFAM" id="SSF141523">
    <property type="entry name" value="L,D-transpeptidase catalytic domain-like"/>
    <property type="match status" value="1"/>
</dbReference>
<feature type="active site" description="Proton donor/acceptor" evidence="7">
    <location>
        <position position="148"/>
    </location>
</feature>
<feature type="active site" description="Nucleophile" evidence="7">
    <location>
        <position position="163"/>
    </location>
</feature>
<keyword evidence="3" id="KW-0808">Transferase</keyword>
<keyword evidence="11" id="KW-1185">Reference proteome</keyword>
<dbReference type="GO" id="GO:0009252">
    <property type="term" value="P:peptidoglycan biosynthetic process"/>
    <property type="evidence" value="ECO:0007669"/>
    <property type="project" value="UniProtKB-UniPathway"/>
</dbReference>
<dbReference type="InterPro" id="IPR056203">
    <property type="entry name" value="Cds6_C"/>
</dbReference>
<dbReference type="Gene3D" id="2.40.440.10">
    <property type="entry name" value="L,D-transpeptidase catalytic domain-like"/>
    <property type="match status" value="1"/>
</dbReference>
<evidence type="ECO:0000259" key="9">
    <source>
        <dbReference type="PROSITE" id="PS52029"/>
    </source>
</evidence>
<dbReference type="GO" id="GO:0004180">
    <property type="term" value="F:carboxypeptidase activity"/>
    <property type="evidence" value="ECO:0007669"/>
    <property type="project" value="UniProtKB-ARBA"/>
</dbReference>
<feature type="domain" description="L,D-TPase catalytic" evidence="9">
    <location>
        <begin position="54"/>
        <end position="187"/>
    </location>
</feature>
<keyword evidence="8" id="KW-0732">Signal</keyword>
<dbReference type="EMBL" id="VMNH01000011">
    <property type="protein sequence ID" value="TVO74238.1"/>
    <property type="molecule type" value="Genomic_DNA"/>
</dbReference>
<keyword evidence="4 7" id="KW-0133">Cell shape</keyword>
<comment type="caution">
    <text evidence="10">The sequence shown here is derived from an EMBL/GenBank/DDBJ whole genome shotgun (WGS) entry which is preliminary data.</text>
</comment>
<keyword evidence="6 7" id="KW-0961">Cell wall biogenesis/degradation</keyword>